<reference evidence="1" key="2">
    <citation type="journal article" date="2015" name="Fish Shellfish Immunol.">
        <title>Early steps in the European eel (Anguilla anguilla)-Vibrio vulnificus interaction in the gills: Role of the RtxA13 toxin.</title>
        <authorList>
            <person name="Callol A."/>
            <person name="Pajuelo D."/>
            <person name="Ebbesson L."/>
            <person name="Teles M."/>
            <person name="MacKenzie S."/>
            <person name="Amaro C."/>
        </authorList>
    </citation>
    <scope>NUCLEOTIDE SEQUENCE</scope>
</reference>
<sequence length="58" mass="6847">MQRMTTNRLHCVVNCAKQNYFVHWRQYTRLAFSIKGLWALIQSFLCLGQSTLSQPTQQ</sequence>
<name>A0A0E9W911_ANGAN</name>
<accession>A0A0E9W911</accession>
<dbReference type="EMBL" id="GBXM01021806">
    <property type="protein sequence ID" value="JAH86771.1"/>
    <property type="molecule type" value="Transcribed_RNA"/>
</dbReference>
<evidence type="ECO:0000313" key="1">
    <source>
        <dbReference type="EMBL" id="JAH86771.1"/>
    </source>
</evidence>
<reference evidence="1" key="1">
    <citation type="submission" date="2014-11" db="EMBL/GenBank/DDBJ databases">
        <authorList>
            <person name="Amaro Gonzalez C."/>
        </authorList>
    </citation>
    <scope>NUCLEOTIDE SEQUENCE</scope>
</reference>
<dbReference type="AlphaFoldDB" id="A0A0E9W911"/>
<protein>
    <submittedName>
        <fullName evidence="1">Uncharacterized protein</fullName>
    </submittedName>
</protein>
<organism evidence="1">
    <name type="scientific">Anguilla anguilla</name>
    <name type="common">European freshwater eel</name>
    <name type="synonym">Muraena anguilla</name>
    <dbReference type="NCBI Taxonomy" id="7936"/>
    <lineage>
        <taxon>Eukaryota</taxon>
        <taxon>Metazoa</taxon>
        <taxon>Chordata</taxon>
        <taxon>Craniata</taxon>
        <taxon>Vertebrata</taxon>
        <taxon>Euteleostomi</taxon>
        <taxon>Actinopterygii</taxon>
        <taxon>Neopterygii</taxon>
        <taxon>Teleostei</taxon>
        <taxon>Anguilliformes</taxon>
        <taxon>Anguillidae</taxon>
        <taxon>Anguilla</taxon>
    </lineage>
</organism>
<proteinExistence type="predicted"/>